<protein>
    <submittedName>
        <fullName evidence="2">Uncharacterized protein</fullName>
    </submittedName>
</protein>
<evidence type="ECO:0000313" key="3">
    <source>
        <dbReference type="Proteomes" id="UP000448199"/>
    </source>
</evidence>
<feature type="region of interest" description="Disordered" evidence="1">
    <location>
        <begin position="203"/>
        <end position="281"/>
    </location>
</feature>
<name>A0A844XN04_9SPHN</name>
<accession>A0A844XN04</accession>
<dbReference type="Proteomes" id="UP000448199">
    <property type="component" value="Unassembled WGS sequence"/>
</dbReference>
<sequence length="317" mass="34847">MSDIAEPLAELPARGWTPERKMLFLDRLAVSGNARAACRRVGLSAESAYRQRRKDPLFARAWAAAVLLGRDASQQVLADRAVDGIEEDVWHRGEVVGTRRRYDTRLLLAHLARLDNLASEEAAGDAAVFEELLTRIGSGESPEGVSDRMRYIQREVDLACNAARRTQLTVELHEEDGHPGETVEVPERDIDHFFGSDAEAVRADMEEAEQEAEEQARRDAAERWDRLERNRDTAFDPPSEKRQTVSPKTLPGAVKAVLSPSTHGTGSPPPFPAPVSNPRTVSTVSTAALVRAFAGPPPGFAMTSRSPFHAPRAMQGR</sequence>
<evidence type="ECO:0000256" key="1">
    <source>
        <dbReference type="SAM" id="MobiDB-lite"/>
    </source>
</evidence>
<feature type="region of interest" description="Disordered" evidence="1">
    <location>
        <begin position="294"/>
        <end position="317"/>
    </location>
</feature>
<dbReference type="EMBL" id="WTYC01000001">
    <property type="protein sequence ID" value="MXO46647.1"/>
    <property type="molecule type" value="Genomic_DNA"/>
</dbReference>
<keyword evidence="3" id="KW-1185">Reference proteome</keyword>
<reference evidence="2 3" key="1">
    <citation type="submission" date="2019-12" db="EMBL/GenBank/DDBJ databases">
        <title>Genomic-based taxomic classification of the family Erythrobacteraceae.</title>
        <authorList>
            <person name="Xu L."/>
        </authorList>
    </citation>
    <scope>NUCLEOTIDE SEQUENCE [LARGE SCALE GENOMIC DNA]</scope>
    <source>
        <strain evidence="2 3">DSM 17792</strain>
    </source>
</reference>
<gene>
    <name evidence="2" type="ORF">GRI69_00010</name>
</gene>
<organism evidence="2 3">
    <name type="scientific">Qipengyuania vulgaris</name>
    <dbReference type="NCBI Taxonomy" id="291985"/>
    <lineage>
        <taxon>Bacteria</taxon>
        <taxon>Pseudomonadati</taxon>
        <taxon>Pseudomonadota</taxon>
        <taxon>Alphaproteobacteria</taxon>
        <taxon>Sphingomonadales</taxon>
        <taxon>Erythrobacteraceae</taxon>
        <taxon>Qipengyuania</taxon>
    </lineage>
</organism>
<dbReference type="AlphaFoldDB" id="A0A844XN04"/>
<feature type="compositionally biased region" description="Basic and acidic residues" evidence="1">
    <location>
        <begin position="214"/>
        <end position="243"/>
    </location>
</feature>
<proteinExistence type="predicted"/>
<dbReference type="OrthoDB" id="7428067at2"/>
<dbReference type="RefSeq" id="WP_160726292.1">
    <property type="nucleotide sequence ID" value="NZ_WTYC01000001.1"/>
</dbReference>
<evidence type="ECO:0000313" key="2">
    <source>
        <dbReference type="EMBL" id="MXO46647.1"/>
    </source>
</evidence>
<comment type="caution">
    <text evidence="2">The sequence shown here is derived from an EMBL/GenBank/DDBJ whole genome shotgun (WGS) entry which is preliminary data.</text>
</comment>